<dbReference type="AlphaFoldDB" id="A0A7R8UAQ1"/>
<feature type="transmembrane region" description="Helical" evidence="2">
    <location>
        <begin position="65"/>
        <end position="88"/>
    </location>
</feature>
<proteinExistence type="predicted"/>
<evidence type="ECO:0000313" key="3">
    <source>
        <dbReference type="EMBL" id="CAD7077320.1"/>
    </source>
</evidence>
<protein>
    <submittedName>
        <fullName evidence="3">Uncharacterized protein</fullName>
    </submittedName>
</protein>
<gene>
    <name evidence="3" type="ORF">HERILL_LOCUS678</name>
</gene>
<keyword evidence="2" id="KW-0472">Membrane</keyword>
<keyword evidence="2" id="KW-0812">Transmembrane</keyword>
<keyword evidence="4" id="KW-1185">Reference proteome</keyword>
<reference evidence="3 4" key="1">
    <citation type="submission" date="2020-11" db="EMBL/GenBank/DDBJ databases">
        <authorList>
            <person name="Wallbank WR R."/>
            <person name="Pardo Diaz C."/>
            <person name="Kozak K."/>
            <person name="Martin S."/>
            <person name="Jiggins C."/>
            <person name="Moest M."/>
            <person name="Warren A I."/>
            <person name="Generalovic N T."/>
            <person name="Byers J.R.P. K."/>
            <person name="Montejo-Kovacevich G."/>
            <person name="Yen C E."/>
        </authorList>
    </citation>
    <scope>NUCLEOTIDE SEQUENCE [LARGE SCALE GENOMIC DNA]</scope>
</reference>
<feature type="region of interest" description="Disordered" evidence="1">
    <location>
        <begin position="25"/>
        <end position="58"/>
    </location>
</feature>
<keyword evidence="2" id="KW-1133">Transmembrane helix</keyword>
<dbReference type="InParanoid" id="A0A7R8UAQ1"/>
<feature type="compositionally biased region" description="Basic residues" evidence="1">
    <location>
        <begin position="34"/>
        <end position="49"/>
    </location>
</feature>
<organism evidence="3 4">
    <name type="scientific">Hermetia illucens</name>
    <name type="common">Black soldier fly</name>
    <dbReference type="NCBI Taxonomy" id="343691"/>
    <lineage>
        <taxon>Eukaryota</taxon>
        <taxon>Metazoa</taxon>
        <taxon>Ecdysozoa</taxon>
        <taxon>Arthropoda</taxon>
        <taxon>Hexapoda</taxon>
        <taxon>Insecta</taxon>
        <taxon>Pterygota</taxon>
        <taxon>Neoptera</taxon>
        <taxon>Endopterygota</taxon>
        <taxon>Diptera</taxon>
        <taxon>Brachycera</taxon>
        <taxon>Stratiomyomorpha</taxon>
        <taxon>Stratiomyidae</taxon>
        <taxon>Hermetiinae</taxon>
        <taxon>Hermetia</taxon>
    </lineage>
</organism>
<evidence type="ECO:0000313" key="4">
    <source>
        <dbReference type="Proteomes" id="UP000594454"/>
    </source>
</evidence>
<dbReference type="Proteomes" id="UP000594454">
    <property type="component" value="Chromosome 1"/>
</dbReference>
<accession>A0A7R8UAQ1</accession>
<dbReference type="OrthoDB" id="10009315at2759"/>
<name>A0A7R8UAQ1_HERIL</name>
<dbReference type="EMBL" id="LR899009">
    <property type="protein sequence ID" value="CAD7077320.1"/>
    <property type="molecule type" value="Genomic_DNA"/>
</dbReference>
<evidence type="ECO:0000256" key="1">
    <source>
        <dbReference type="SAM" id="MobiDB-lite"/>
    </source>
</evidence>
<evidence type="ECO:0000256" key="2">
    <source>
        <dbReference type="SAM" id="Phobius"/>
    </source>
</evidence>
<sequence length="111" mass="13022">MQETRQNNETFKLLQLSDDSKSLSDLELPEITTQRKRKVRRKTRPRPNVHRQSEDANSDNQCNRLIIWIAIFLISCWLLTLSYMLAVIHAESTRLEVQIKAGVLILFPFIQ</sequence>